<name>A0AAN9UY65_9PEZI</name>
<evidence type="ECO:0000256" key="7">
    <source>
        <dbReference type="SAM" id="MobiDB-lite"/>
    </source>
</evidence>
<accession>A0AAN9UY65</accession>
<dbReference type="SUPFAM" id="SSF57850">
    <property type="entry name" value="RING/U-box"/>
    <property type="match status" value="1"/>
</dbReference>
<keyword evidence="4" id="KW-0833">Ubl conjugation pathway</keyword>
<dbReference type="GO" id="GO:0008270">
    <property type="term" value="F:zinc ion binding"/>
    <property type="evidence" value="ECO:0007669"/>
    <property type="project" value="UniProtKB-KW"/>
</dbReference>
<dbReference type="PROSITE" id="PS50089">
    <property type="entry name" value="ZF_RING_2"/>
    <property type="match status" value="1"/>
</dbReference>
<comment type="caution">
    <text evidence="9">The sequence shown here is derived from an EMBL/GenBank/DDBJ whole genome shotgun (WGS) entry which is preliminary data.</text>
</comment>
<dbReference type="Pfam" id="PF12678">
    <property type="entry name" value="zf-rbx1"/>
    <property type="match status" value="1"/>
</dbReference>
<evidence type="ECO:0000256" key="4">
    <source>
        <dbReference type="ARBA" id="ARBA00022786"/>
    </source>
</evidence>
<keyword evidence="2" id="KW-0479">Metal-binding</keyword>
<dbReference type="Gene3D" id="3.30.40.10">
    <property type="entry name" value="Zinc/RING finger domain, C3HC4 (zinc finger)"/>
    <property type="match status" value="1"/>
</dbReference>
<evidence type="ECO:0000256" key="2">
    <source>
        <dbReference type="ARBA" id="ARBA00022723"/>
    </source>
</evidence>
<evidence type="ECO:0000313" key="10">
    <source>
        <dbReference type="Proteomes" id="UP001320420"/>
    </source>
</evidence>
<dbReference type="GO" id="GO:0051603">
    <property type="term" value="P:proteolysis involved in protein catabolic process"/>
    <property type="evidence" value="ECO:0007669"/>
    <property type="project" value="UniProtKB-ARBA"/>
</dbReference>
<gene>
    <name evidence="9" type="ORF">SLS62_002401</name>
</gene>
<keyword evidence="10" id="KW-1185">Reference proteome</keyword>
<dbReference type="EMBL" id="JAKJXP020000012">
    <property type="protein sequence ID" value="KAK7755472.1"/>
    <property type="molecule type" value="Genomic_DNA"/>
</dbReference>
<dbReference type="Proteomes" id="UP001320420">
    <property type="component" value="Unassembled WGS sequence"/>
</dbReference>
<feature type="domain" description="RING-type" evidence="8">
    <location>
        <begin position="54"/>
        <end position="108"/>
    </location>
</feature>
<dbReference type="InterPro" id="IPR024766">
    <property type="entry name" value="Znf_RING_H2"/>
</dbReference>
<keyword evidence="5" id="KW-0862">Zinc</keyword>
<evidence type="ECO:0000256" key="3">
    <source>
        <dbReference type="ARBA" id="ARBA00022771"/>
    </source>
</evidence>
<keyword evidence="3 6" id="KW-0863">Zinc-finger</keyword>
<evidence type="ECO:0000259" key="8">
    <source>
        <dbReference type="PROSITE" id="PS50089"/>
    </source>
</evidence>
<feature type="region of interest" description="Disordered" evidence="7">
    <location>
        <begin position="144"/>
        <end position="209"/>
    </location>
</feature>
<dbReference type="AlphaFoldDB" id="A0AAN9UY65"/>
<feature type="compositionally biased region" description="Pro residues" evidence="7">
    <location>
        <begin position="160"/>
        <end position="169"/>
    </location>
</feature>
<evidence type="ECO:0000256" key="5">
    <source>
        <dbReference type="ARBA" id="ARBA00022833"/>
    </source>
</evidence>
<dbReference type="InterPro" id="IPR001841">
    <property type="entry name" value="Znf_RING"/>
</dbReference>
<organism evidence="9 10">
    <name type="scientific">Diatrype stigma</name>
    <dbReference type="NCBI Taxonomy" id="117547"/>
    <lineage>
        <taxon>Eukaryota</taxon>
        <taxon>Fungi</taxon>
        <taxon>Dikarya</taxon>
        <taxon>Ascomycota</taxon>
        <taxon>Pezizomycotina</taxon>
        <taxon>Sordariomycetes</taxon>
        <taxon>Xylariomycetidae</taxon>
        <taxon>Xylariales</taxon>
        <taxon>Diatrypaceae</taxon>
        <taxon>Diatrype</taxon>
    </lineage>
</organism>
<reference evidence="9 10" key="1">
    <citation type="submission" date="2024-02" db="EMBL/GenBank/DDBJ databases">
        <title>De novo assembly and annotation of 12 fungi associated with fruit tree decline syndrome in Ontario, Canada.</title>
        <authorList>
            <person name="Sulman M."/>
            <person name="Ellouze W."/>
            <person name="Ilyukhin E."/>
        </authorList>
    </citation>
    <scope>NUCLEOTIDE SEQUENCE [LARGE SCALE GENOMIC DNA]</scope>
    <source>
        <strain evidence="9 10">M11/M66-122</strain>
    </source>
</reference>
<evidence type="ECO:0000313" key="9">
    <source>
        <dbReference type="EMBL" id="KAK7755472.1"/>
    </source>
</evidence>
<dbReference type="SMART" id="SM00184">
    <property type="entry name" value="RING"/>
    <property type="match status" value="1"/>
</dbReference>
<feature type="compositionally biased region" description="Basic and acidic residues" evidence="7">
    <location>
        <begin position="191"/>
        <end position="200"/>
    </location>
</feature>
<dbReference type="InterPro" id="IPR013083">
    <property type="entry name" value="Znf_RING/FYVE/PHD"/>
</dbReference>
<sequence length="209" mass="24102">MDHQTEQIHFHSYAADEPRKVETNNIHQILEFFDDEGKLKNQPDTYYVVFAIPCGICQDRNLALTNHYKTQRTRATHEAYAVLPCGHAFGYRCVHKWLYGNRSCPTCRRNPFGPEGFTMLDLFGDADSRDQHEEIKELKALLQRPPPWERRTQPRTQPETQPPQPPPFPRLRRGAVSVGLIDRGGLAPPVLRREPSDRPFDGVSSFRNP</sequence>
<evidence type="ECO:0000256" key="6">
    <source>
        <dbReference type="PROSITE-ProRule" id="PRU00175"/>
    </source>
</evidence>
<proteinExistence type="predicted"/>
<protein>
    <recommendedName>
        <fullName evidence="8">RING-type domain-containing protein</fullName>
    </recommendedName>
</protein>
<comment type="pathway">
    <text evidence="1">Protein modification; protein ubiquitination.</text>
</comment>
<evidence type="ECO:0000256" key="1">
    <source>
        <dbReference type="ARBA" id="ARBA00004906"/>
    </source>
</evidence>